<keyword evidence="9 12" id="KW-0949">S-adenosyl-L-methionine</keyword>
<accession>A0A7L9RU70</accession>
<dbReference type="SUPFAM" id="SSF88697">
    <property type="entry name" value="PUA domain-like"/>
    <property type="match status" value="1"/>
</dbReference>
<dbReference type="KEGG" id="pbal:CPBP_00882"/>
<dbReference type="GO" id="GO:0005737">
    <property type="term" value="C:cytoplasm"/>
    <property type="evidence" value="ECO:0007669"/>
    <property type="project" value="UniProtKB-SubCell"/>
</dbReference>
<dbReference type="InterPro" id="IPR046887">
    <property type="entry name" value="RsmE_PUA-like"/>
</dbReference>
<comment type="catalytic activity">
    <reaction evidence="11 12">
        <text>uridine(1498) in 16S rRNA + S-adenosyl-L-methionine = N(3)-methyluridine(1498) in 16S rRNA + S-adenosyl-L-homocysteine + H(+)</text>
        <dbReference type="Rhea" id="RHEA:42920"/>
        <dbReference type="Rhea" id="RHEA-COMP:10283"/>
        <dbReference type="Rhea" id="RHEA-COMP:10284"/>
        <dbReference type="ChEBI" id="CHEBI:15378"/>
        <dbReference type="ChEBI" id="CHEBI:57856"/>
        <dbReference type="ChEBI" id="CHEBI:59789"/>
        <dbReference type="ChEBI" id="CHEBI:65315"/>
        <dbReference type="ChEBI" id="CHEBI:74502"/>
        <dbReference type="EC" id="2.1.1.193"/>
    </reaction>
</comment>
<name>A0A7L9RU70_9PROT</name>
<dbReference type="InterPro" id="IPR006700">
    <property type="entry name" value="RsmE"/>
</dbReference>
<evidence type="ECO:0000256" key="10">
    <source>
        <dbReference type="ARBA" id="ARBA00025699"/>
    </source>
</evidence>
<dbReference type="EMBL" id="CP054719">
    <property type="protein sequence ID" value="QOL20102.1"/>
    <property type="molecule type" value="Genomic_DNA"/>
</dbReference>
<evidence type="ECO:0000256" key="1">
    <source>
        <dbReference type="ARBA" id="ARBA00004496"/>
    </source>
</evidence>
<evidence type="ECO:0000256" key="9">
    <source>
        <dbReference type="ARBA" id="ARBA00022691"/>
    </source>
</evidence>
<dbReference type="Gene3D" id="2.40.240.20">
    <property type="entry name" value="Hypothetical PUA domain-like, domain 1"/>
    <property type="match status" value="1"/>
</dbReference>
<dbReference type="InterPro" id="IPR046886">
    <property type="entry name" value="RsmE_MTase_dom"/>
</dbReference>
<feature type="domain" description="Ribosomal RNA small subunit methyltransferase E methyltransferase" evidence="13">
    <location>
        <begin position="80"/>
        <end position="233"/>
    </location>
</feature>
<dbReference type="EC" id="2.1.1.193" evidence="3 12"/>
<sequence length="240" mass="27003">MARHIPRLYVGAYTLSNNQMIALVDDQYHYLMHVLRIQPGAKVILFNESDGEWSCSVDSISKTIVKLRADQHLRSCARLPETHLYFAPLRKERLMDILEKGTELGVTHFHPIITDHTVHGRLNMEKLEIYIQDAAEQCGRCDMPQLLPPAGILNILNEWNDTTPLFWALEAETLPPLGLSCPTHPAHLAVGPEGGWSEAEKQRFRDLTFVKPFSLGSLTLRAETAAIASLALINYLRTLG</sequence>
<evidence type="ECO:0000259" key="14">
    <source>
        <dbReference type="Pfam" id="PF20260"/>
    </source>
</evidence>
<dbReference type="PANTHER" id="PTHR30027:SF3">
    <property type="entry name" value="16S RRNA (URACIL(1498)-N(3))-METHYLTRANSFERASE"/>
    <property type="match status" value="1"/>
</dbReference>
<gene>
    <name evidence="15" type="primary">rsmE</name>
    <name evidence="15" type="ORF">CPBP_00882</name>
</gene>
<dbReference type="NCBIfam" id="TIGR00046">
    <property type="entry name" value="RsmE family RNA methyltransferase"/>
    <property type="match status" value="1"/>
</dbReference>
<dbReference type="RefSeq" id="WP_350331657.1">
    <property type="nucleotide sequence ID" value="NZ_CP054719.1"/>
</dbReference>
<dbReference type="GO" id="GO:0070475">
    <property type="term" value="P:rRNA base methylation"/>
    <property type="evidence" value="ECO:0007669"/>
    <property type="project" value="TreeGrafter"/>
</dbReference>
<evidence type="ECO:0000313" key="16">
    <source>
        <dbReference type="Proteomes" id="UP000594001"/>
    </source>
</evidence>
<evidence type="ECO:0000256" key="11">
    <source>
        <dbReference type="ARBA" id="ARBA00047944"/>
    </source>
</evidence>
<keyword evidence="7 12" id="KW-0489">Methyltransferase</keyword>
<evidence type="ECO:0000256" key="12">
    <source>
        <dbReference type="PIRNR" id="PIRNR015601"/>
    </source>
</evidence>
<dbReference type="AlphaFoldDB" id="A0A7L9RU70"/>
<dbReference type="InterPro" id="IPR029028">
    <property type="entry name" value="Alpha/beta_knot_MTases"/>
</dbReference>
<comment type="function">
    <text evidence="10 12">Specifically methylates the N3 position of the uracil ring of uridine 1498 (m3U1498) in 16S rRNA. Acts on the fully assembled 30S ribosomal subunit.</text>
</comment>
<evidence type="ECO:0000256" key="8">
    <source>
        <dbReference type="ARBA" id="ARBA00022679"/>
    </source>
</evidence>
<evidence type="ECO:0000313" key="15">
    <source>
        <dbReference type="EMBL" id="QOL20102.1"/>
    </source>
</evidence>
<reference evidence="15 16" key="1">
    <citation type="submission" date="2020-06" db="EMBL/GenBank/DDBJ databases">
        <title>The endosymbiont of the kinetoplastid Bodo saltans is a Paracaedibacter-like alpha-proteobacterium possessing a putative toxin-antitoxin system.</title>
        <authorList>
            <person name="Midha S."/>
            <person name="Rigden D.J."/>
            <person name="Siozios S."/>
            <person name="Hurst G.D.D."/>
            <person name="Jackson A.P."/>
        </authorList>
    </citation>
    <scope>NUCLEOTIDE SEQUENCE [LARGE SCALE GENOMIC DNA]</scope>
    <source>
        <strain evidence="15">Lake Konstanz</strain>
    </source>
</reference>
<evidence type="ECO:0000256" key="2">
    <source>
        <dbReference type="ARBA" id="ARBA00005528"/>
    </source>
</evidence>
<comment type="subcellular location">
    <subcellularLocation>
        <location evidence="1 12">Cytoplasm</location>
    </subcellularLocation>
</comment>
<evidence type="ECO:0000256" key="4">
    <source>
        <dbReference type="ARBA" id="ARBA00013673"/>
    </source>
</evidence>
<dbReference type="Gene3D" id="3.40.1280.10">
    <property type="match status" value="1"/>
</dbReference>
<dbReference type="PANTHER" id="PTHR30027">
    <property type="entry name" value="RIBOSOMAL RNA SMALL SUBUNIT METHYLTRANSFERASE E"/>
    <property type="match status" value="1"/>
</dbReference>
<evidence type="ECO:0000256" key="5">
    <source>
        <dbReference type="ARBA" id="ARBA00022490"/>
    </source>
</evidence>
<dbReference type="GO" id="GO:0070042">
    <property type="term" value="F:rRNA (uridine-N3-)-methyltransferase activity"/>
    <property type="evidence" value="ECO:0007669"/>
    <property type="project" value="TreeGrafter"/>
</dbReference>
<dbReference type="Pfam" id="PF20260">
    <property type="entry name" value="PUA_4"/>
    <property type="match status" value="1"/>
</dbReference>
<evidence type="ECO:0000256" key="6">
    <source>
        <dbReference type="ARBA" id="ARBA00022552"/>
    </source>
</evidence>
<keyword evidence="8 12" id="KW-0808">Transferase</keyword>
<evidence type="ECO:0000256" key="3">
    <source>
        <dbReference type="ARBA" id="ARBA00012328"/>
    </source>
</evidence>
<dbReference type="Pfam" id="PF04452">
    <property type="entry name" value="Methyltrans_RNA"/>
    <property type="match status" value="1"/>
</dbReference>
<keyword evidence="6 12" id="KW-0698">rRNA processing</keyword>
<evidence type="ECO:0000256" key="7">
    <source>
        <dbReference type="ARBA" id="ARBA00022603"/>
    </source>
</evidence>
<evidence type="ECO:0000259" key="13">
    <source>
        <dbReference type="Pfam" id="PF04452"/>
    </source>
</evidence>
<proteinExistence type="inferred from homology"/>
<dbReference type="Proteomes" id="UP000594001">
    <property type="component" value="Chromosome"/>
</dbReference>
<dbReference type="CDD" id="cd18084">
    <property type="entry name" value="RsmE-like"/>
    <property type="match status" value="1"/>
</dbReference>
<organism evidence="15 16">
    <name type="scientific">Candidatus Bodocaedibacter vickermanii</name>
    <dbReference type="NCBI Taxonomy" id="2741701"/>
    <lineage>
        <taxon>Bacteria</taxon>
        <taxon>Pseudomonadati</taxon>
        <taxon>Pseudomonadota</taxon>
        <taxon>Alphaproteobacteria</taxon>
        <taxon>Holosporales</taxon>
        <taxon>Candidatus Paracaedibacteraceae</taxon>
        <taxon>Candidatus Bodocaedibacter</taxon>
    </lineage>
</organism>
<keyword evidence="5 12" id="KW-0963">Cytoplasm</keyword>
<dbReference type="InterPro" id="IPR015947">
    <property type="entry name" value="PUA-like_sf"/>
</dbReference>
<dbReference type="PIRSF" id="PIRSF015601">
    <property type="entry name" value="MTase_slr0722"/>
    <property type="match status" value="1"/>
</dbReference>
<keyword evidence="16" id="KW-1185">Reference proteome</keyword>
<dbReference type="SUPFAM" id="SSF75217">
    <property type="entry name" value="alpha/beta knot"/>
    <property type="match status" value="1"/>
</dbReference>
<comment type="similarity">
    <text evidence="2 12">Belongs to the RNA methyltransferase RsmE family.</text>
</comment>
<feature type="domain" description="Ribosomal RNA small subunit methyltransferase E PUA-like" evidence="14">
    <location>
        <begin position="25"/>
        <end position="68"/>
    </location>
</feature>
<protein>
    <recommendedName>
        <fullName evidence="4 12">Ribosomal RNA small subunit methyltransferase E</fullName>
        <ecNumber evidence="3 12">2.1.1.193</ecNumber>
    </recommendedName>
</protein>
<dbReference type="InterPro" id="IPR029026">
    <property type="entry name" value="tRNA_m1G_MTases_N"/>
</dbReference>